<dbReference type="Proteomes" id="UP000001883">
    <property type="component" value="Chromosome"/>
</dbReference>
<keyword evidence="1" id="KW-0808">Transferase</keyword>
<organism evidence="1 2">
    <name type="scientific">Rothia mucilaginosa (strain DY-18)</name>
    <name type="common">Stomatococcus mucilaginosus</name>
    <dbReference type="NCBI Taxonomy" id="680646"/>
    <lineage>
        <taxon>Bacteria</taxon>
        <taxon>Bacillati</taxon>
        <taxon>Actinomycetota</taxon>
        <taxon>Actinomycetes</taxon>
        <taxon>Micrococcales</taxon>
        <taxon>Micrococcaceae</taxon>
        <taxon>Rothia</taxon>
    </lineage>
</organism>
<dbReference type="AlphaFoldDB" id="D2NQR2"/>
<dbReference type="HOGENOM" id="CLU_1659429_0_0_11"/>
<dbReference type="KEGG" id="rmu:RMDY18_01560"/>
<gene>
    <name evidence="1" type="ordered locus">RMDY18_01560</name>
</gene>
<reference evidence="1 2" key="3">
    <citation type="journal article" date="2010" name="Sequencing">
        <title>Complete Genome Sequence of Rothia mucilaginosa DY-18: A Clinical Isolate with Dense Meshwork-Like Structures from a Persistent Apical Periodontitis Lesion.</title>
        <authorList>
            <person name="Yamane K."/>
            <person name="Nambu T."/>
            <person name="Yamanaka T."/>
            <person name="Mashimo C."/>
            <person name="Sugimori C."/>
            <person name="Leung K.-P."/>
            <person name="Fukushima H."/>
        </authorList>
    </citation>
    <scope>NUCLEOTIDE SEQUENCE [LARGE SCALE GENOMIC DNA]</scope>
    <source>
        <strain evidence="1 2">DY-18</strain>
    </source>
</reference>
<reference evidence="1 2" key="2">
    <citation type="journal article" date="2010" name="J Osaka Dent Univ">
        <title>Isolation and identification of Rothia mucilaginosa from persistent apical periodontitis lesions.</title>
        <authorList>
            <person name="Yamane K."/>
            <person name="Yoshida M."/>
            <person name="Fujihira T."/>
            <person name="Baba T."/>
            <person name="Tsuji N."/>
            <person name="Hayashi H."/>
            <person name="Sugimori C."/>
            <person name="Yamanaka T."/>
            <person name="Mashimo C."/>
            <person name="Nambu T."/>
            <person name="Kawai H."/>
            <person name="Fukushima H."/>
        </authorList>
    </citation>
    <scope>NUCLEOTIDE SEQUENCE [LARGE SCALE GENOMIC DNA]</scope>
    <source>
        <strain evidence="1 2">DY-18</strain>
    </source>
</reference>
<accession>D2NQR2</accession>
<sequence>MSGCQPLAAALHDTLRGTLTEHAHRNVTERQLNRRLRLRYGNLRRLHKLKHRKDTLGNVHRKGLNQVQRTVRHVAVNQVNHERVVRGLRQVIRGGCGGKITVQGRVHDEGLAVALLKVEHAVVALGRNAGEGDAVAVGVICLGHWGGLLEGIRVVGGCG</sequence>
<dbReference type="GO" id="GO:0016740">
    <property type="term" value="F:transferase activity"/>
    <property type="evidence" value="ECO:0007669"/>
    <property type="project" value="UniProtKB-KW"/>
</dbReference>
<dbReference type="EMBL" id="AP011540">
    <property type="protein sequence ID" value="BAI63988.1"/>
    <property type="molecule type" value="Genomic_DNA"/>
</dbReference>
<evidence type="ECO:0000313" key="1">
    <source>
        <dbReference type="EMBL" id="BAI63988.1"/>
    </source>
</evidence>
<reference evidence="2" key="1">
    <citation type="submission" date="2009-07" db="EMBL/GenBank/DDBJ databases">
        <title>Complete genome sequence of Rothia mucilaginosa DJ.</title>
        <authorList>
            <person name="Yamane K."/>
            <person name="Nambu T."/>
            <person name="Mashimo C."/>
            <person name="Sugimori C."/>
            <person name="Yamanaka T."/>
            <person name="Leung K."/>
            <person name="Fukushima H."/>
        </authorList>
    </citation>
    <scope>NUCLEOTIDE SEQUENCE [LARGE SCALE GENOMIC DNA]</scope>
    <source>
        <strain evidence="2">DY-18</strain>
    </source>
</reference>
<proteinExistence type="predicted"/>
<keyword evidence="2" id="KW-1185">Reference proteome</keyword>
<name>D2NQR2_ROTMD</name>
<protein>
    <submittedName>
        <fullName evidence="1">Glycosyltransferase involved in cell wall biogenesis</fullName>
    </submittedName>
</protein>
<evidence type="ECO:0000313" key="2">
    <source>
        <dbReference type="Proteomes" id="UP000001883"/>
    </source>
</evidence>